<gene>
    <name evidence="1" type="ORF">GCM10011609_76620</name>
</gene>
<sequence length="68" mass="7053">MDRIGVPGESEDLGAEGVQPVSAGRLRSQNLLDLVGVLAAADAAYSDHRQRSELDAMPFIGVSAAVVC</sequence>
<protein>
    <submittedName>
        <fullName evidence="1">Uncharacterized protein</fullName>
    </submittedName>
</protein>
<dbReference type="EMBL" id="BMNC01000019">
    <property type="protein sequence ID" value="GGN23672.1"/>
    <property type="molecule type" value="Genomic_DNA"/>
</dbReference>
<name>A0ABQ2ISN3_9PSEU</name>
<comment type="caution">
    <text evidence="1">The sequence shown here is derived from an EMBL/GenBank/DDBJ whole genome shotgun (WGS) entry which is preliminary data.</text>
</comment>
<accession>A0ABQ2ISN3</accession>
<organism evidence="1 2">
    <name type="scientific">Lentzea pudingi</name>
    <dbReference type="NCBI Taxonomy" id="1789439"/>
    <lineage>
        <taxon>Bacteria</taxon>
        <taxon>Bacillati</taxon>
        <taxon>Actinomycetota</taxon>
        <taxon>Actinomycetes</taxon>
        <taxon>Pseudonocardiales</taxon>
        <taxon>Pseudonocardiaceae</taxon>
        <taxon>Lentzea</taxon>
    </lineage>
</organism>
<evidence type="ECO:0000313" key="1">
    <source>
        <dbReference type="EMBL" id="GGN23672.1"/>
    </source>
</evidence>
<proteinExistence type="predicted"/>
<evidence type="ECO:0000313" key="2">
    <source>
        <dbReference type="Proteomes" id="UP000597656"/>
    </source>
</evidence>
<reference evidence="2" key="1">
    <citation type="journal article" date="2019" name="Int. J. Syst. Evol. Microbiol.">
        <title>The Global Catalogue of Microorganisms (GCM) 10K type strain sequencing project: providing services to taxonomists for standard genome sequencing and annotation.</title>
        <authorList>
            <consortium name="The Broad Institute Genomics Platform"/>
            <consortium name="The Broad Institute Genome Sequencing Center for Infectious Disease"/>
            <person name="Wu L."/>
            <person name="Ma J."/>
        </authorList>
    </citation>
    <scope>NUCLEOTIDE SEQUENCE [LARGE SCALE GENOMIC DNA]</scope>
    <source>
        <strain evidence="2">CGMCC 4.7319</strain>
    </source>
</reference>
<dbReference type="Proteomes" id="UP000597656">
    <property type="component" value="Unassembled WGS sequence"/>
</dbReference>
<keyword evidence="2" id="KW-1185">Reference proteome</keyword>